<keyword evidence="2" id="KW-1185">Reference proteome</keyword>
<proteinExistence type="predicted"/>
<evidence type="ECO:0000313" key="1">
    <source>
        <dbReference type="EMBL" id="ANQ15656.1"/>
    </source>
</evidence>
<evidence type="ECO:0000313" key="2">
    <source>
        <dbReference type="Proteomes" id="UP000092741"/>
    </source>
</evidence>
<dbReference type="AlphaFoldDB" id="A0AAN0Y8A2"/>
<protein>
    <recommendedName>
        <fullName evidence="3">LPP20 lipoprotein</fullName>
    </recommendedName>
</protein>
<accession>A0AAN0Y8A2</accession>
<dbReference type="Gene3D" id="3.10.28.20">
    <property type="entry name" value="Acetamidase/Formamidase-like domains"/>
    <property type="match status" value="1"/>
</dbReference>
<dbReference type="Proteomes" id="UP000092741">
    <property type="component" value="Chromosome 2"/>
</dbReference>
<sequence>MVFSLLVGVGCANAQSSDRFIYVFGTGETIDKAVIDAKKQLALNIYSKIEVREKSLFTKIDNQVSSSFEQESSLRSLPIEISNLELVTSECQNNLCEYRFKIDRLAWSEKLTRELNNSFELAELKLENLGNRWVDFKRYSQANDIVAKSNIDMKLLSSLSSKDAKDLSSRHYRVQQQLERSAHQFSISFRSSSDAFAGQLLSLLSNNAISSPHGAISIFIKTSARNGRVGSNFVVRQNVQLKIFDAAAPGVMVAQKLVTELGESPKSLAAATNDARQKLIKKLTSESIYSIFD</sequence>
<organism evidence="1 2">
    <name type="scientific">Vibrio natriegens NBRC 15636 = ATCC 14048 = DSM 759</name>
    <dbReference type="NCBI Taxonomy" id="1219067"/>
    <lineage>
        <taxon>Bacteria</taxon>
        <taxon>Pseudomonadati</taxon>
        <taxon>Pseudomonadota</taxon>
        <taxon>Gammaproteobacteria</taxon>
        <taxon>Vibrionales</taxon>
        <taxon>Vibrionaceae</taxon>
        <taxon>Vibrio</taxon>
    </lineage>
</organism>
<dbReference type="EMBL" id="CP016346">
    <property type="protein sequence ID" value="ANQ15656.1"/>
    <property type="molecule type" value="Genomic_DNA"/>
</dbReference>
<evidence type="ECO:0008006" key="3">
    <source>
        <dbReference type="Google" id="ProtNLM"/>
    </source>
</evidence>
<name>A0AAN0Y8A2_VIBNA</name>
<gene>
    <name evidence="1" type="ORF">BA890_18780</name>
</gene>
<reference evidence="1 2" key="1">
    <citation type="submission" date="2016-07" db="EMBL/GenBank/DDBJ databases">
        <title>Developing Vibrio natriegens as a novel, fast-growing host for biotechnology.</title>
        <authorList>
            <person name="Weinstock M.T."/>
            <person name="Hesek E.D."/>
            <person name="Wilson C.M."/>
            <person name="Gibson D.G."/>
        </authorList>
    </citation>
    <scope>NUCLEOTIDE SEQUENCE [LARGE SCALE GENOMIC DNA]</scope>
    <source>
        <strain evidence="1 2">ATCC 14048</strain>
    </source>
</reference>